<dbReference type="Gene3D" id="1.10.8.60">
    <property type="match status" value="2"/>
</dbReference>
<reference evidence="12 13" key="1">
    <citation type="journal article" date="2018" name="MBio">
        <title>Comparative Genomics Reveals the Core Gene Toolbox for the Fungus-Insect Symbiosis.</title>
        <authorList>
            <person name="Wang Y."/>
            <person name="Stata M."/>
            <person name="Wang W."/>
            <person name="Stajich J.E."/>
            <person name="White M.M."/>
            <person name="Moncalvo J.M."/>
        </authorList>
    </citation>
    <scope>NUCLEOTIDE SEQUENCE [LARGE SCALE GENOMIC DNA]</scope>
    <source>
        <strain evidence="12 13">SC-DP-2</strain>
    </source>
</reference>
<dbReference type="Gene3D" id="2.40.40.20">
    <property type="match status" value="1"/>
</dbReference>
<sequence>MADLSIVYKSSNSCFVNIPLEWATAVENKYGIKTCMVLKLTHSPSNKEFFVGWAGGISTHQQHTKASLSEFENSPKSHLILEIDPEYAKALGLAEADSVHVELIHPVQQCKSIEMVPENADDWEMLELNAEKIEQNLLSQVRVVAESQPILFWLNDSVRIKLIAAGGIPEDKVLMLDNETELAVAPKVRQSKETVLNNLDSENLVSRHKIHMFKIAFSDTLDSTNALINDAQFDTLFSEYEVSNEKKSSPNTYDKDIGIPMVCTTVCPSLDIDSVLSAIENVSNKSDTAEPSLDTRKTRIGFFTCPSSDVQPGVVLINKQLGIANNFQQGQLVTLDRGSEIPPSDLSYFQITLENFSSKSTEISSLAFKKFLDDSELENFVISDQLTVPVYTNEEGMYLKADEENKSSLEKIVFHIKQKHENSVSKIEKTESGAKKDESKTLYQILVLKKSDPKLSNIVDSFRFKNSSESSTEAEFSDWPLVAIDEFVSDTLLDVEDNLISSIGGTVSGLLICGSQGSGKTKILKHFFNCAQEFPILTFAKYISCTSLVNVKQNKQLMRILEAIQTECYINAPFVLYFDDLDLILPSSANENNNSTSNLQVLFWLKDLALNRNGTCGAILATSKSRESLDSQLFEFGILQKEYEIPQLGKGERTSVLKVIATNSSKKPSSEINYSSIAYLTDGYTPGDLNTLYKMAIDESTVRFFETQDSFTGIQGPNSEYSTNEFADIKVEQEDLEAAISSYTPNQLRGITLHKSSVKWQDIGSLTEVRRQLLDTLELPSKYAALFSPSTASSGGKAGKSKGSGLRLRSGILLYGYPGCGKTMLASAVANECGLNFISVKGPELLNKYIGQSEQSVRDMFTRAKAAKPCVLFFDEFDSIAPRRGHDNTGVTDRVVNQFLTEMDGAEGLDGVYVLAATSRPDLIDPALLRPGRLDKSLLCDMPDSIGKFEIMEKHGSKMNIDPNVDLAEYAEKLVGFSGADIQGFLYNAFLESISQYTSQKESNGSTDDPLVNEREDSELLKFLVLTQKNDTDSDNLGKPKNSNLNELREQLDRILTFYKKQGSNNSSEEIDKSKMIKNRMPVISKEHFEIALKNSSPSLNKSEQMRFYK</sequence>
<evidence type="ECO:0000313" key="12">
    <source>
        <dbReference type="EMBL" id="PVV02110.1"/>
    </source>
</evidence>
<keyword evidence="13" id="KW-1185">Reference proteome</keyword>
<dbReference type="GO" id="GO:0005524">
    <property type="term" value="F:ATP binding"/>
    <property type="evidence" value="ECO:0007669"/>
    <property type="project" value="UniProtKB-KW"/>
</dbReference>
<keyword evidence="3" id="KW-0962">Peroxisome biogenesis</keyword>
<keyword evidence="4" id="KW-0547">Nucleotide-binding</keyword>
<feature type="domain" description="AAA+ ATPase" evidence="11">
    <location>
        <begin position="506"/>
        <end position="649"/>
    </location>
</feature>
<evidence type="ECO:0000256" key="4">
    <source>
        <dbReference type="ARBA" id="ARBA00022741"/>
    </source>
</evidence>
<gene>
    <name evidence="12" type="ORF">BB560_003446</name>
</gene>
<dbReference type="EMBL" id="MBFS01000609">
    <property type="protein sequence ID" value="PVV02110.1"/>
    <property type="molecule type" value="Genomic_DNA"/>
</dbReference>
<dbReference type="AlphaFoldDB" id="A0A2T9ZC27"/>
<comment type="catalytic activity">
    <reaction evidence="10">
        <text>ATP + H2O = ADP + phosphate + H(+)</text>
        <dbReference type="Rhea" id="RHEA:13065"/>
        <dbReference type="ChEBI" id="CHEBI:15377"/>
        <dbReference type="ChEBI" id="CHEBI:15378"/>
        <dbReference type="ChEBI" id="CHEBI:30616"/>
        <dbReference type="ChEBI" id="CHEBI:43474"/>
        <dbReference type="ChEBI" id="CHEBI:456216"/>
    </reaction>
    <physiologicalReaction direction="left-to-right" evidence="10">
        <dbReference type="Rhea" id="RHEA:13066"/>
    </physiologicalReaction>
</comment>
<dbReference type="InterPro" id="IPR009010">
    <property type="entry name" value="Asp_de-COase-like_dom_sf"/>
</dbReference>
<evidence type="ECO:0000256" key="10">
    <source>
        <dbReference type="ARBA" id="ARBA00048778"/>
    </source>
</evidence>
<dbReference type="PROSITE" id="PS00674">
    <property type="entry name" value="AAA"/>
    <property type="match status" value="1"/>
</dbReference>
<organism evidence="12 13">
    <name type="scientific">Smittium megazygosporum</name>
    <dbReference type="NCBI Taxonomy" id="133381"/>
    <lineage>
        <taxon>Eukaryota</taxon>
        <taxon>Fungi</taxon>
        <taxon>Fungi incertae sedis</taxon>
        <taxon>Zoopagomycota</taxon>
        <taxon>Kickxellomycotina</taxon>
        <taxon>Harpellomycetes</taxon>
        <taxon>Harpellales</taxon>
        <taxon>Legeriomycetaceae</taxon>
        <taxon>Smittium</taxon>
    </lineage>
</organism>
<comment type="similarity">
    <text evidence="2">Belongs to the AAA ATPase family.</text>
</comment>
<feature type="domain" description="AAA+ ATPase" evidence="11">
    <location>
        <begin position="808"/>
        <end position="944"/>
    </location>
</feature>
<evidence type="ECO:0000256" key="3">
    <source>
        <dbReference type="ARBA" id="ARBA00022593"/>
    </source>
</evidence>
<dbReference type="PANTHER" id="PTHR23077:SF12">
    <property type="entry name" value="PEROXISOMAL ATPASE PEX1"/>
    <property type="match status" value="1"/>
</dbReference>
<dbReference type="Gene3D" id="3.40.50.300">
    <property type="entry name" value="P-loop containing nucleotide triphosphate hydrolases"/>
    <property type="match status" value="2"/>
</dbReference>
<dbReference type="GO" id="GO:0005778">
    <property type="term" value="C:peroxisomal membrane"/>
    <property type="evidence" value="ECO:0007669"/>
    <property type="project" value="TreeGrafter"/>
</dbReference>
<keyword evidence="5" id="KW-0378">Hydrolase</keyword>
<dbReference type="GO" id="GO:0016887">
    <property type="term" value="F:ATP hydrolysis activity"/>
    <property type="evidence" value="ECO:0007669"/>
    <property type="project" value="InterPro"/>
</dbReference>
<dbReference type="PANTHER" id="PTHR23077">
    <property type="entry name" value="AAA-FAMILY ATPASE"/>
    <property type="match status" value="1"/>
</dbReference>
<evidence type="ECO:0000256" key="2">
    <source>
        <dbReference type="ARBA" id="ARBA00006914"/>
    </source>
</evidence>
<dbReference type="InterPro" id="IPR003960">
    <property type="entry name" value="ATPase_AAA_CS"/>
</dbReference>
<evidence type="ECO:0000256" key="9">
    <source>
        <dbReference type="ARBA" id="ARBA00034532"/>
    </source>
</evidence>
<evidence type="ECO:0000313" key="13">
    <source>
        <dbReference type="Proteomes" id="UP000245609"/>
    </source>
</evidence>
<dbReference type="SUPFAM" id="SSF50692">
    <property type="entry name" value="ADC-like"/>
    <property type="match status" value="1"/>
</dbReference>
<dbReference type="InterPro" id="IPR050168">
    <property type="entry name" value="AAA_ATPase_domain"/>
</dbReference>
<dbReference type="InterPro" id="IPR003593">
    <property type="entry name" value="AAA+_ATPase"/>
</dbReference>
<feature type="non-terminal residue" evidence="12">
    <location>
        <position position="1110"/>
    </location>
</feature>
<keyword evidence="7" id="KW-0472">Membrane</keyword>
<dbReference type="InterPro" id="IPR029067">
    <property type="entry name" value="CDC48_domain_2-like_sf"/>
</dbReference>
<evidence type="ECO:0000259" key="11">
    <source>
        <dbReference type="SMART" id="SM00382"/>
    </source>
</evidence>
<evidence type="ECO:0000256" key="1">
    <source>
        <dbReference type="ARBA" id="ARBA00004370"/>
    </source>
</evidence>
<dbReference type="SMART" id="SM00382">
    <property type="entry name" value="AAA"/>
    <property type="match status" value="2"/>
</dbReference>
<dbReference type="GO" id="GO:0016558">
    <property type="term" value="P:protein import into peroxisome matrix"/>
    <property type="evidence" value="ECO:0007669"/>
    <property type="project" value="TreeGrafter"/>
</dbReference>
<evidence type="ECO:0000256" key="6">
    <source>
        <dbReference type="ARBA" id="ARBA00022840"/>
    </source>
</evidence>
<comment type="subcellular location">
    <subcellularLocation>
        <location evidence="1">Membrane</location>
    </subcellularLocation>
</comment>
<evidence type="ECO:0000256" key="8">
    <source>
        <dbReference type="ARBA" id="ARBA00032509"/>
    </source>
</evidence>
<dbReference type="Pfam" id="PF00004">
    <property type="entry name" value="AAA"/>
    <property type="match status" value="2"/>
</dbReference>
<dbReference type="CDD" id="cd19526">
    <property type="entry name" value="RecA-like_PEX1_r2"/>
    <property type="match status" value="1"/>
</dbReference>
<keyword evidence="6" id="KW-0067">ATP-binding</keyword>
<evidence type="ECO:0000256" key="5">
    <source>
        <dbReference type="ARBA" id="ARBA00022801"/>
    </source>
</evidence>
<dbReference type="STRING" id="133381.A0A2T9ZC27"/>
<dbReference type="SUPFAM" id="SSF54585">
    <property type="entry name" value="Cdc48 domain 2-like"/>
    <property type="match status" value="1"/>
</dbReference>
<dbReference type="Pfam" id="PF09262">
    <property type="entry name" value="PEX-1N"/>
    <property type="match status" value="1"/>
</dbReference>
<dbReference type="InterPro" id="IPR027417">
    <property type="entry name" value="P-loop_NTPase"/>
</dbReference>
<protein>
    <recommendedName>
        <fullName evidence="9">Peroxisomal ATPase PEX1</fullName>
    </recommendedName>
    <alternativeName>
        <fullName evidence="8">Peroxin-1</fullName>
    </alternativeName>
</protein>
<name>A0A2T9ZC27_9FUNG</name>
<dbReference type="GO" id="GO:0005829">
    <property type="term" value="C:cytosol"/>
    <property type="evidence" value="ECO:0007669"/>
    <property type="project" value="TreeGrafter"/>
</dbReference>
<dbReference type="Proteomes" id="UP000245609">
    <property type="component" value="Unassembled WGS sequence"/>
</dbReference>
<evidence type="ECO:0000256" key="7">
    <source>
        <dbReference type="ARBA" id="ARBA00023136"/>
    </source>
</evidence>
<comment type="caution">
    <text evidence="12">The sequence shown here is derived from an EMBL/GenBank/DDBJ whole genome shotgun (WGS) entry which is preliminary data.</text>
</comment>
<dbReference type="InterPro" id="IPR003959">
    <property type="entry name" value="ATPase_AAA_core"/>
</dbReference>
<accession>A0A2T9ZC27</accession>
<dbReference type="Gene3D" id="3.10.330.10">
    <property type="match status" value="1"/>
</dbReference>
<proteinExistence type="inferred from homology"/>
<dbReference type="InterPro" id="IPR015342">
    <property type="entry name" value="PEX1-N_C-lobe"/>
</dbReference>
<dbReference type="SUPFAM" id="SSF52540">
    <property type="entry name" value="P-loop containing nucleoside triphosphate hydrolases"/>
    <property type="match status" value="2"/>
</dbReference>
<dbReference type="FunFam" id="3.40.50.300:FF:000149">
    <property type="entry name" value="Nuclear valosin-containing protein-like"/>
    <property type="match status" value="1"/>
</dbReference>
<dbReference type="OrthoDB" id="2187at2759"/>